<name>A0A818M3F4_9BILA</name>
<sequence length="147" mass="17001">MAFFSRNPLCTSTKENEDPKPPKIVEKLQTEINQLNIEWGQAFKDQSQENQKLRDQLQEYQTFKEKHLQDIQDIVEILIDGMITRIERDTGGEKRELLPDDEDQKNLVQVCDRKEQQVKSVQDVLNIIQYGMSIRTSGTTAANSDCS</sequence>
<reference evidence="3" key="1">
    <citation type="submission" date="2021-02" db="EMBL/GenBank/DDBJ databases">
        <authorList>
            <person name="Nowell W R."/>
        </authorList>
    </citation>
    <scope>NUCLEOTIDE SEQUENCE</scope>
</reference>
<evidence type="ECO:0000313" key="4">
    <source>
        <dbReference type="Proteomes" id="UP000663836"/>
    </source>
</evidence>
<gene>
    <name evidence="2" type="ORF">FNK824_LOCUS2276</name>
    <name evidence="3" type="ORF">JBS370_LOCUS2746</name>
</gene>
<dbReference type="AlphaFoldDB" id="A0A818M3F4"/>
<dbReference type="Proteomes" id="UP000663874">
    <property type="component" value="Unassembled WGS sequence"/>
</dbReference>
<dbReference type="EMBL" id="CAJOBD010000111">
    <property type="protein sequence ID" value="CAF3579720.1"/>
    <property type="molecule type" value="Genomic_DNA"/>
</dbReference>
<evidence type="ECO:0000313" key="3">
    <source>
        <dbReference type="EMBL" id="CAF3579720.1"/>
    </source>
</evidence>
<comment type="caution">
    <text evidence="3">The sequence shown here is derived from an EMBL/GenBank/DDBJ whole genome shotgun (WGS) entry which is preliminary data.</text>
</comment>
<proteinExistence type="predicted"/>
<accession>A0A818M3F4</accession>
<evidence type="ECO:0000313" key="2">
    <source>
        <dbReference type="EMBL" id="CAF3577867.1"/>
    </source>
</evidence>
<organism evidence="3 4">
    <name type="scientific">Rotaria sordida</name>
    <dbReference type="NCBI Taxonomy" id="392033"/>
    <lineage>
        <taxon>Eukaryota</taxon>
        <taxon>Metazoa</taxon>
        <taxon>Spiralia</taxon>
        <taxon>Gnathifera</taxon>
        <taxon>Rotifera</taxon>
        <taxon>Eurotatoria</taxon>
        <taxon>Bdelloidea</taxon>
        <taxon>Philodinida</taxon>
        <taxon>Philodinidae</taxon>
        <taxon>Rotaria</taxon>
    </lineage>
</organism>
<protein>
    <submittedName>
        <fullName evidence="3">Uncharacterized protein</fullName>
    </submittedName>
</protein>
<evidence type="ECO:0000256" key="1">
    <source>
        <dbReference type="SAM" id="MobiDB-lite"/>
    </source>
</evidence>
<dbReference type="Proteomes" id="UP000663836">
    <property type="component" value="Unassembled WGS sequence"/>
</dbReference>
<feature type="region of interest" description="Disordered" evidence="1">
    <location>
        <begin position="1"/>
        <end position="21"/>
    </location>
</feature>
<dbReference type="EMBL" id="CAJOBE010000135">
    <property type="protein sequence ID" value="CAF3577867.1"/>
    <property type="molecule type" value="Genomic_DNA"/>
</dbReference>